<dbReference type="HAMAP" id="MF_00758">
    <property type="entry name" value="UPF0301"/>
    <property type="match status" value="1"/>
</dbReference>
<name>A0A975IU06_9CAUL</name>
<dbReference type="PANTHER" id="PTHR30327">
    <property type="entry name" value="UNCHARACTERIZED PROTEIN YQGE"/>
    <property type="match status" value="1"/>
</dbReference>
<dbReference type="PANTHER" id="PTHR30327:SF1">
    <property type="entry name" value="UPF0301 PROTEIN YQGE"/>
    <property type="match status" value="1"/>
</dbReference>
<dbReference type="Pfam" id="PF02622">
    <property type="entry name" value="DUF179"/>
    <property type="match status" value="1"/>
</dbReference>
<comment type="similarity">
    <text evidence="1 2">Belongs to the UPF0301 (AlgH) family.</text>
</comment>
<dbReference type="RefSeq" id="WP_211937355.1">
    <property type="nucleotide sequence ID" value="NZ_CP073078.1"/>
</dbReference>
<keyword evidence="4" id="KW-1185">Reference proteome</keyword>
<dbReference type="EMBL" id="CP073078">
    <property type="protein sequence ID" value="QUD87303.1"/>
    <property type="molecule type" value="Genomic_DNA"/>
</dbReference>
<sequence>MTPSDPSPPVRDPEFLTGQALIAMPGIGDPRFERAVILICAHDSGHAMGLVVNRPIDGLTSPDLLERLGVTGSAEAPDEPVLIGGPVERERGFVLHTDDYLNQDTSARVGEGIALTATRDVLEAMADPARRPRKAVLALGYSGWGAGQLEQEIRDNVWLTCEPDEALVFSHDHDHKWSQALARLGISAEQLSGQAGRA</sequence>
<dbReference type="SUPFAM" id="SSF143456">
    <property type="entry name" value="VC0467-like"/>
    <property type="match status" value="1"/>
</dbReference>
<dbReference type="GO" id="GO:0005829">
    <property type="term" value="C:cytosol"/>
    <property type="evidence" value="ECO:0007669"/>
    <property type="project" value="TreeGrafter"/>
</dbReference>
<dbReference type="InterPro" id="IPR003774">
    <property type="entry name" value="AlgH-like"/>
</dbReference>
<accession>A0A975IU06</accession>
<evidence type="ECO:0000256" key="2">
    <source>
        <dbReference type="HAMAP-Rule" id="MF_00758"/>
    </source>
</evidence>
<dbReference type="KEGG" id="caul:KCG34_19965"/>
<protein>
    <recommendedName>
        <fullName evidence="2">UPF0301 protein KCG34_19965</fullName>
    </recommendedName>
</protein>
<dbReference type="AlphaFoldDB" id="A0A975IU06"/>
<organism evidence="3 4">
    <name type="scientific">Phenylobacterium montanum</name>
    <dbReference type="NCBI Taxonomy" id="2823693"/>
    <lineage>
        <taxon>Bacteria</taxon>
        <taxon>Pseudomonadati</taxon>
        <taxon>Pseudomonadota</taxon>
        <taxon>Alphaproteobacteria</taxon>
        <taxon>Caulobacterales</taxon>
        <taxon>Caulobacteraceae</taxon>
        <taxon>Phenylobacterium</taxon>
    </lineage>
</organism>
<evidence type="ECO:0000313" key="3">
    <source>
        <dbReference type="EMBL" id="QUD87303.1"/>
    </source>
</evidence>
<proteinExistence type="inferred from homology"/>
<reference evidence="3" key="1">
    <citation type="submission" date="2021-04" db="EMBL/GenBank/DDBJ databases">
        <title>The complete genome sequence of Caulobacter sp. S6.</title>
        <authorList>
            <person name="Tang Y."/>
            <person name="Ouyang W."/>
            <person name="Liu Q."/>
            <person name="Huang B."/>
            <person name="Guo Z."/>
            <person name="Lei P."/>
        </authorList>
    </citation>
    <scope>NUCLEOTIDE SEQUENCE</scope>
    <source>
        <strain evidence="3">S6</strain>
    </source>
</reference>
<evidence type="ECO:0000313" key="4">
    <source>
        <dbReference type="Proteomes" id="UP000676409"/>
    </source>
</evidence>
<dbReference type="Proteomes" id="UP000676409">
    <property type="component" value="Chromosome"/>
</dbReference>
<gene>
    <name evidence="3" type="ORF">KCG34_19965</name>
</gene>
<evidence type="ECO:0000256" key="1">
    <source>
        <dbReference type="ARBA" id="ARBA00009600"/>
    </source>
</evidence>
<dbReference type="Gene3D" id="3.40.1740.10">
    <property type="entry name" value="VC0467-like"/>
    <property type="match status" value="1"/>
</dbReference>